<evidence type="ECO:0000256" key="1">
    <source>
        <dbReference type="ARBA" id="ARBA00004191"/>
    </source>
</evidence>
<dbReference type="SUPFAM" id="SSF49401">
    <property type="entry name" value="Bacterial adhesins"/>
    <property type="match status" value="1"/>
</dbReference>
<feature type="domain" description="CNA-B" evidence="9">
    <location>
        <begin position="1832"/>
        <end position="1913"/>
    </location>
</feature>
<evidence type="ECO:0000256" key="8">
    <source>
        <dbReference type="SAM" id="Phobius"/>
    </source>
</evidence>
<dbReference type="Pfam" id="PF17802">
    <property type="entry name" value="SpaA"/>
    <property type="match status" value="4"/>
</dbReference>
<feature type="domain" description="SpaA-like prealbumin fold" evidence="10">
    <location>
        <begin position="2056"/>
        <end position="2148"/>
    </location>
</feature>
<dbReference type="EMBL" id="JAVDUJ010000001">
    <property type="protein sequence ID" value="MDR6939924.1"/>
    <property type="molecule type" value="Genomic_DNA"/>
</dbReference>
<organism evidence="11 12">
    <name type="scientific">Arcanobacterium hippocoleae</name>
    <dbReference type="NCBI Taxonomy" id="149017"/>
    <lineage>
        <taxon>Bacteria</taxon>
        <taxon>Bacillati</taxon>
        <taxon>Actinomycetota</taxon>
        <taxon>Actinomycetes</taxon>
        <taxon>Actinomycetales</taxon>
        <taxon>Actinomycetaceae</taxon>
        <taxon>Arcanobacterium</taxon>
    </lineage>
</organism>
<dbReference type="Pfam" id="PF05738">
    <property type="entry name" value="Cna_B"/>
    <property type="match status" value="2"/>
</dbReference>
<name>A0ABU1T3F9_9ACTO</name>
<feature type="compositionally biased region" description="Low complexity" evidence="7">
    <location>
        <begin position="152"/>
        <end position="161"/>
    </location>
</feature>
<comment type="similarity">
    <text evidence="2">Belongs to the serine-aspartate repeat-containing protein (SDr) family.</text>
</comment>
<feature type="compositionally biased region" description="Polar residues" evidence="7">
    <location>
        <begin position="142"/>
        <end position="151"/>
    </location>
</feature>
<evidence type="ECO:0000256" key="6">
    <source>
        <dbReference type="ARBA" id="ARBA00023088"/>
    </source>
</evidence>
<feature type="domain" description="SpaA-like prealbumin fold" evidence="10">
    <location>
        <begin position="870"/>
        <end position="967"/>
    </location>
</feature>
<evidence type="ECO:0000259" key="9">
    <source>
        <dbReference type="Pfam" id="PF05738"/>
    </source>
</evidence>
<keyword evidence="8" id="KW-1133">Transmembrane helix</keyword>
<keyword evidence="4" id="KW-0964">Secreted</keyword>
<keyword evidence="8" id="KW-0812">Transmembrane</keyword>
<dbReference type="InterPro" id="IPR041033">
    <property type="entry name" value="SpaA_PFL_dom_1"/>
</dbReference>
<feature type="domain" description="SpaA-like prealbumin fold" evidence="10">
    <location>
        <begin position="994"/>
        <end position="1103"/>
    </location>
</feature>
<keyword evidence="12" id="KW-1185">Reference proteome</keyword>
<evidence type="ECO:0000256" key="3">
    <source>
        <dbReference type="ARBA" id="ARBA00022512"/>
    </source>
</evidence>
<comment type="subcellular location">
    <subcellularLocation>
        <location evidence="1">Secreted</location>
        <location evidence="1">Cell wall</location>
    </subcellularLocation>
</comment>
<evidence type="ECO:0000259" key="10">
    <source>
        <dbReference type="Pfam" id="PF17802"/>
    </source>
</evidence>
<evidence type="ECO:0000313" key="12">
    <source>
        <dbReference type="Proteomes" id="UP001266099"/>
    </source>
</evidence>
<keyword evidence="3" id="KW-0134">Cell wall</keyword>
<feature type="transmembrane region" description="Helical" evidence="8">
    <location>
        <begin position="2185"/>
        <end position="2205"/>
    </location>
</feature>
<feature type="domain" description="CNA-B" evidence="9">
    <location>
        <begin position="1942"/>
        <end position="2040"/>
    </location>
</feature>
<comment type="caution">
    <text evidence="11">The sequence shown here is derived from an EMBL/GenBank/DDBJ whole genome shotgun (WGS) entry which is preliminary data.</text>
</comment>
<dbReference type="InterPro" id="IPR013783">
    <property type="entry name" value="Ig-like_fold"/>
</dbReference>
<accession>A0ABU1T3F9</accession>
<dbReference type="PANTHER" id="PTHR36108">
    <property type="entry name" value="COLOSSIN-B-RELATED"/>
    <property type="match status" value="1"/>
</dbReference>
<evidence type="ECO:0000256" key="5">
    <source>
        <dbReference type="ARBA" id="ARBA00022729"/>
    </source>
</evidence>
<sequence>MLIKLQSFIRRCVAGIVSLLLLAGVVIGGANAAFGDSWTYTTHYEWESDTYLFPPIEQTFPLQLGDFQQNQSLAVKSIAKTGAGSGAEKCGITITWEYTANVKKTASLGTLNLGKVNQVQRYFTTTLESGLGQPKITKITKDGQTLSHSGKTSSNNTNLYSTTDLRSGKDLETGKYVYTITTEVIAPRQQYVLNVLTNVTGTYPPGTILAISGKPQFVEKDEQITVPSAFAYPLDMTSNQLLHDCAGNTPQVKSFVGDGVNVAGSYDPHNSQQIKWSYSYVNSSGTAKDHIIALDLDSSHQLRNSTLYYYQPDTNGYKIVKNESVSGTTVKVPALKPGWMVQLVADTQVIDEYASHTFAQATLAAQKANLEVRKVWDRSVKEAEKVDTHFTVSYYAKKNTERTVKELIIPKGKESTILPAVDVFNPQGYRIRYEVSEAPITGMQLYNQVADDQKLRYIFYNEKLQEIDETPQADTPQCGGTKTFGVTSLNFSDHQGTGQINQFLYNSNSYGWGSKLTGNFTIPANAGDGDYFTLRIPPELKLNALVDSNKPLGTLTASINGANKQIGKFYLINSDLISFKLNNNAQHSSSYNGTFSIGWDTNKSIIKRVNGNSYDGRTTYSWGFEPGFGAAYDVRNHNQTYFTKTLRFNTEYIGLNNSAVPCHYHLEKPITFHFEDNEIYEMLKYANKYVIEETEDSLTYRLVFNAAGDTWLRQKWFYDRLTNTIDLYHGNTQDALYHDLKIYQGDPIRSGGVVSESLKELWPAKSATADPGLNITDVVIKPVNFSREGYTRDGSRIQFHHEFYAGVSGHSNQTIVFDVKTRKKAPASDGFYYNEANFYVSGGSFKYVINNNRYRATRGMGTASFGNTYNVSFMKVDEKGLPIKGDPASFYLKSKQDGVYSSKAATDANGIVTFQDVIPAGKKGDSSQSNGEYELVEIKAPNGYQTAAKMDLRITLDRNNQPQITYQGKQYPAVLNNHDFSKLFQVKNQPIPALQISKVDAITHAPLPGAVLKLTEYDLSKYNFGANTQGNPLRTLMLGCADLENTTLTACENLQVDKFRLPHTRANRLYVLEEITAPTGYDRLTEKIYIKATANAQTQKIEFAQVDSRGQNAKTLQFDADTASFTYQLPNKRINRIEFMKQDATGNPIHDPKAKFQLYQQQQNGKKNITLQNGATIKADTYGKEANIVNSSSFRYSSLPDGIYYLLETVAPQGMITPKYPVAVFHVKQGTVYSDAQDNKVAIKNYRLGRFKVIKTDDAAKPQKMQGVGFTLYQDPDFARKVGVEKKTNDLGVLYFTDLEAGTYYLKETTVPKGYKAAKPLKVVVTPEGKTLVEQPAGAAQPITVTDAAHAAAAGTGTTPASAAANPLDLTNKLGTLHQKDPKFPNGNTQRVTINSGVRPEAQDIFLNQEIVPAGAPNTYQVNATISGAGMVNQRVATDVLIMLERRKQGVDMYGDGNFYRDQISKHIIQPLQAKLPAGSRISVHVWGTDAVYRNVSNSEVMPFTDIQNANAVFMQNSGKLNYATDWHTRHFYYPDNEKYGFSKIILETMNKSNQNSRRVVVSYAGHGLNDYKHNPSIFASEWNNNDSANFHQPQNKTYLREIMRDYEFYSFEEAGAQGRTRHLNPKFDPNDPSSPQYTYEYDGDRWMRFTPLGDEFYTIGEAVGVQESHMLQATSYFEEIKDAVDSGQYSLQLQKIADMIGSENGKLELKLSNNVIFDAAKSLKAGTNKIEFKSIGLLKPGNGKDPEISYNQATGMIEGKNFQVSPVNGGKANPSITFSYYLKAKAEAAELNKYQPINSFARYNAGINSGGVQMLPIPQVKIPGAIYTLNRQWHHDVSESDKNRQTLVSLIRKDNKGTAVVQSKIYKSEANTAFEAVPVYDENGIAFEYSIVENGLPEYLGTEMQYNNQTGYTAIKGADVGTQMRTPVKLYVYPRPVEYAVRKLWENTPAEQRKAVTLQLQGHIGEQAVNLTELGVAATTVELNNSKNFVHVFKNLPALKEGQKIRYSVIETALDGKAINPEEFQAQYAYSNTSATITNIKTSEVTIVNKHANYLKILKRDAETGVVQPLNARFEIQKLTADGSSADPNYRYAGWTYQNNNDGLAINHDTPAGKYRLTELIAPAGYEKIAAPIVFEIPAKYTSEIVINKFAKLSYDTATHTYLLTMTNNRITEIPGRFPLTGDIGIWIYIGIGAIIATIAIIWLRRRTRVQEE</sequence>
<reference evidence="11 12" key="1">
    <citation type="submission" date="2023-07" db="EMBL/GenBank/DDBJ databases">
        <title>Sequencing the genomes of 1000 actinobacteria strains.</title>
        <authorList>
            <person name="Klenk H.-P."/>
        </authorList>
    </citation>
    <scope>NUCLEOTIDE SEQUENCE [LARGE SCALE GENOMIC DNA]</scope>
    <source>
        <strain evidence="11 12">DSM 15539</strain>
    </source>
</reference>
<dbReference type="InterPro" id="IPR008454">
    <property type="entry name" value="Collagen-bd_Cna-like_B-typ_dom"/>
</dbReference>
<evidence type="ECO:0000256" key="7">
    <source>
        <dbReference type="SAM" id="MobiDB-lite"/>
    </source>
</evidence>
<evidence type="ECO:0000256" key="2">
    <source>
        <dbReference type="ARBA" id="ARBA00007257"/>
    </source>
</evidence>
<dbReference type="Proteomes" id="UP001266099">
    <property type="component" value="Unassembled WGS sequence"/>
</dbReference>
<dbReference type="InterPro" id="IPR011252">
    <property type="entry name" value="Fibrogen-bd_dom1"/>
</dbReference>
<keyword evidence="8" id="KW-0472">Membrane</keyword>
<dbReference type="InterPro" id="IPR008966">
    <property type="entry name" value="Adhesion_dom_sf"/>
</dbReference>
<dbReference type="Gene3D" id="2.60.40.1140">
    <property type="entry name" value="Collagen-binding surface protein Cna, B-type domain"/>
    <property type="match status" value="1"/>
</dbReference>
<feature type="domain" description="SpaA-like prealbumin fold" evidence="10">
    <location>
        <begin position="1250"/>
        <end position="1330"/>
    </location>
</feature>
<evidence type="ECO:0000313" key="11">
    <source>
        <dbReference type="EMBL" id="MDR6939924.1"/>
    </source>
</evidence>
<dbReference type="RefSeq" id="WP_309956989.1">
    <property type="nucleotide sequence ID" value="NZ_JAVDUJ010000001.1"/>
</dbReference>
<proteinExistence type="inferred from homology"/>
<dbReference type="PANTHER" id="PTHR36108:SF13">
    <property type="entry name" value="COLOSSIN-B-RELATED"/>
    <property type="match status" value="1"/>
</dbReference>
<gene>
    <name evidence="11" type="ORF">J2S36_001467</name>
</gene>
<dbReference type="SUPFAM" id="SSF49478">
    <property type="entry name" value="Cna protein B-type domain"/>
    <property type="match status" value="1"/>
</dbReference>
<evidence type="ECO:0000256" key="4">
    <source>
        <dbReference type="ARBA" id="ARBA00022525"/>
    </source>
</evidence>
<feature type="region of interest" description="Disordered" evidence="7">
    <location>
        <begin position="142"/>
        <end position="161"/>
    </location>
</feature>
<keyword evidence="5" id="KW-0732">Signal</keyword>
<dbReference type="Gene3D" id="2.60.40.10">
    <property type="entry name" value="Immunoglobulins"/>
    <property type="match status" value="5"/>
</dbReference>
<protein>
    <submittedName>
        <fullName evidence="11">Uncharacterized protein</fullName>
    </submittedName>
</protein>
<dbReference type="Gene3D" id="2.60.40.1280">
    <property type="match status" value="1"/>
</dbReference>
<keyword evidence="6" id="KW-0572">Peptidoglycan-anchor</keyword>